<dbReference type="InterPro" id="IPR001867">
    <property type="entry name" value="OmpR/PhoB-type_DNA-bd"/>
</dbReference>
<evidence type="ECO:0000256" key="1">
    <source>
        <dbReference type="ARBA" id="ARBA00009820"/>
    </source>
</evidence>
<feature type="region of interest" description="Disordered" evidence="4">
    <location>
        <begin position="219"/>
        <end position="241"/>
    </location>
</feature>
<dbReference type="Pfam" id="PF00486">
    <property type="entry name" value="Trans_reg_C"/>
    <property type="match status" value="1"/>
</dbReference>
<dbReference type="Proteomes" id="UP000623958">
    <property type="component" value="Unassembled WGS sequence"/>
</dbReference>
<comment type="similarity">
    <text evidence="1">Belongs to the TolB family.</text>
</comment>
<reference evidence="6" key="1">
    <citation type="journal article" date="2014" name="Int. J. Syst. Evol. Microbiol.">
        <title>Complete genome sequence of Corynebacterium casei LMG S-19264T (=DSM 44701T), isolated from a smear-ripened cheese.</title>
        <authorList>
            <consortium name="US DOE Joint Genome Institute (JGI-PGF)"/>
            <person name="Walter F."/>
            <person name="Albersmeier A."/>
            <person name="Kalinowski J."/>
            <person name="Ruckert C."/>
        </authorList>
    </citation>
    <scope>NUCLEOTIDE SEQUENCE</scope>
    <source>
        <strain evidence="6">JCM 13306</strain>
    </source>
</reference>
<dbReference type="PANTHER" id="PTHR36842">
    <property type="entry name" value="PROTEIN TOLB HOMOLOG"/>
    <property type="match status" value="1"/>
</dbReference>
<name>A0A919FDG2_9XANT</name>
<feature type="DNA-binding region" description="OmpR/PhoB-type" evidence="3">
    <location>
        <begin position="1"/>
        <end position="92"/>
    </location>
</feature>
<evidence type="ECO:0000256" key="3">
    <source>
        <dbReference type="PROSITE-ProRule" id="PRU01091"/>
    </source>
</evidence>
<keyword evidence="2 3" id="KW-0238">DNA-binding</keyword>
<feature type="domain" description="OmpR/PhoB-type" evidence="5">
    <location>
        <begin position="1"/>
        <end position="92"/>
    </location>
</feature>
<dbReference type="Pfam" id="PF07676">
    <property type="entry name" value="PD40"/>
    <property type="match status" value="5"/>
</dbReference>
<sequence>MVHLASREVHSPAARRAARLTPKALAVLQVLAGHAGQVVSREQLLAEVWPDTLPTNDVVTQAVTQLRKALVQGEGREGGIETIAKTGYRLLGSVEWLDEPVAPAAPGSGPVPEASELQEEQAHAVPVANARPPISRRWLATAGLLLLAFAGGLSLSFWLRPEAEKSVAVSVPKPPYRLITSSGNFDITPTLSPDGSMVAYTSVVPEQPGTSILVKTTDNAPPRVLSRPPAQGSDNLPAWSPDGREIAFARHSADGQCRVMIASANGAADEREVTRCDGAEMLSFSWSPDGRALLFGSMPGGDAGHGIRRFDLASGRWTNLSYRAGPQDFDYAPRYSPNGKWIAFIRNPQMGDIWLMPADGGRPEPLTRDNAEFRGLTWLPDSSGLVFGRRIESQSRLYRIDLATRRVRDMGVDDAQAPVVSASKGKLAFVQRKPKFGIYRVERDGQGGYRREHLFASNGRDAQPMVAPNGRQIVFTSDRSGEFALWWADLAAPDSLRPVEGLVPETRQPPDWSPDSLSVLVVARDDEGRSALYEVMPALNRIARLTVPERRPLQAVYLSDSTRILILGASDDGAATLSLYDRSSSPWKRVASLGDVSQVRFDRASGRILFTRFSSEGLWAADAALDLASVSRVDAEGPSRWRYRSWAVGGGGQIHYLAPVQACSTFESVLGSGQPSPGGCLDASSFSATNGFSIDAASSVLYVSLASEEGSGIGFMDLPHERTSFVGLAPKLLNVLGK</sequence>
<evidence type="ECO:0000256" key="4">
    <source>
        <dbReference type="SAM" id="MobiDB-lite"/>
    </source>
</evidence>
<dbReference type="InterPro" id="IPR036388">
    <property type="entry name" value="WH-like_DNA-bd_sf"/>
</dbReference>
<dbReference type="SUPFAM" id="SSF69304">
    <property type="entry name" value="Tricorn protease N-terminal domain"/>
    <property type="match status" value="1"/>
</dbReference>
<reference evidence="6" key="2">
    <citation type="submission" date="2020-09" db="EMBL/GenBank/DDBJ databases">
        <authorList>
            <person name="Sun Q."/>
            <person name="Ohkuma M."/>
        </authorList>
    </citation>
    <scope>NUCLEOTIDE SEQUENCE</scope>
    <source>
        <strain evidence="6">JCM 13306</strain>
    </source>
</reference>
<dbReference type="InterPro" id="IPR016032">
    <property type="entry name" value="Sig_transdc_resp-reg_C-effctor"/>
</dbReference>
<dbReference type="InterPro" id="IPR011659">
    <property type="entry name" value="WD40"/>
</dbReference>
<evidence type="ECO:0000256" key="2">
    <source>
        <dbReference type="ARBA" id="ARBA00023125"/>
    </source>
</evidence>
<dbReference type="Gene3D" id="2.120.10.30">
    <property type="entry name" value="TolB, C-terminal domain"/>
    <property type="match status" value="2"/>
</dbReference>
<dbReference type="PANTHER" id="PTHR36842:SF1">
    <property type="entry name" value="PROTEIN TOLB"/>
    <property type="match status" value="1"/>
</dbReference>
<dbReference type="GO" id="GO:0006355">
    <property type="term" value="P:regulation of DNA-templated transcription"/>
    <property type="evidence" value="ECO:0007669"/>
    <property type="project" value="InterPro"/>
</dbReference>
<accession>A0A919FDG2</accession>
<gene>
    <name evidence="6" type="ORF">GCM10009090_37670</name>
</gene>
<dbReference type="AlphaFoldDB" id="A0A919FDG2"/>
<dbReference type="SUPFAM" id="SSF82171">
    <property type="entry name" value="DPP6 N-terminal domain-like"/>
    <property type="match status" value="1"/>
</dbReference>
<protein>
    <submittedName>
        <fullName evidence="6">Biopolymer transporter Tol</fullName>
    </submittedName>
</protein>
<evidence type="ECO:0000313" key="6">
    <source>
        <dbReference type="EMBL" id="GHH61294.1"/>
    </source>
</evidence>
<dbReference type="GO" id="GO:0003677">
    <property type="term" value="F:DNA binding"/>
    <property type="evidence" value="ECO:0007669"/>
    <property type="project" value="UniProtKB-UniRule"/>
</dbReference>
<dbReference type="GO" id="GO:0000160">
    <property type="term" value="P:phosphorelay signal transduction system"/>
    <property type="evidence" value="ECO:0007669"/>
    <property type="project" value="InterPro"/>
</dbReference>
<evidence type="ECO:0000259" key="5">
    <source>
        <dbReference type="PROSITE" id="PS51755"/>
    </source>
</evidence>
<dbReference type="InterPro" id="IPR011042">
    <property type="entry name" value="6-blade_b-propeller_TolB-like"/>
</dbReference>
<dbReference type="Gene3D" id="1.10.10.10">
    <property type="entry name" value="Winged helix-like DNA-binding domain superfamily/Winged helix DNA-binding domain"/>
    <property type="match status" value="1"/>
</dbReference>
<dbReference type="SMART" id="SM00862">
    <property type="entry name" value="Trans_reg_C"/>
    <property type="match status" value="1"/>
</dbReference>
<dbReference type="PROSITE" id="PS51755">
    <property type="entry name" value="OMPR_PHOB"/>
    <property type="match status" value="1"/>
</dbReference>
<organism evidence="6 7">
    <name type="scientific">Xanthomonas boreopolis</name>
    <dbReference type="NCBI Taxonomy" id="86183"/>
    <lineage>
        <taxon>Bacteria</taxon>
        <taxon>Pseudomonadati</taxon>
        <taxon>Pseudomonadota</taxon>
        <taxon>Gammaproteobacteria</taxon>
        <taxon>Lysobacterales</taxon>
        <taxon>Lysobacteraceae</taxon>
        <taxon>Xanthomonas</taxon>
    </lineage>
</organism>
<keyword evidence="7" id="KW-1185">Reference proteome</keyword>
<proteinExistence type="inferred from homology"/>
<dbReference type="CDD" id="cd00383">
    <property type="entry name" value="trans_reg_C"/>
    <property type="match status" value="1"/>
</dbReference>
<evidence type="ECO:0000313" key="7">
    <source>
        <dbReference type="Proteomes" id="UP000623958"/>
    </source>
</evidence>
<dbReference type="SUPFAM" id="SSF46894">
    <property type="entry name" value="C-terminal effector domain of the bipartite response regulators"/>
    <property type="match status" value="1"/>
</dbReference>
<comment type="caution">
    <text evidence="6">The sequence shown here is derived from an EMBL/GenBank/DDBJ whole genome shotgun (WGS) entry which is preliminary data.</text>
</comment>
<dbReference type="EMBL" id="BNBA01000056">
    <property type="protein sequence ID" value="GHH61294.1"/>
    <property type="molecule type" value="Genomic_DNA"/>
</dbReference>